<proteinExistence type="predicted"/>
<dbReference type="EMBL" id="LAZR01043227">
    <property type="protein sequence ID" value="KKL07590.1"/>
    <property type="molecule type" value="Genomic_DNA"/>
</dbReference>
<reference evidence="1" key="1">
    <citation type="journal article" date="2015" name="Nature">
        <title>Complex archaea that bridge the gap between prokaryotes and eukaryotes.</title>
        <authorList>
            <person name="Spang A."/>
            <person name="Saw J.H."/>
            <person name="Jorgensen S.L."/>
            <person name="Zaremba-Niedzwiedzka K."/>
            <person name="Martijn J."/>
            <person name="Lind A.E."/>
            <person name="van Eijk R."/>
            <person name="Schleper C."/>
            <person name="Guy L."/>
            <person name="Ettema T.J."/>
        </authorList>
    </citation>
    <scope>NUCLEOTIDE SEQUENCE</scope>
</reference>
<dbReference type="InterPro" id="IPR036249">
    <property type="entry name" value="Thioredoxin-like_sf"/>
</dbReference>
<name>A0A0F9ADT8_9ZZZZ</name>
<dbReference type="SUPFAM" id="SSF52833">
    <property type="entry name" value="Thioredoxin-like"/>
    <property type="match status" value="1"/>
</dbReference>
<dbReference type="AlphaFoldDB" id="A0A0F9ADT8"/>
<evidence type="ECO:0008006" key="2">
    <source>
        <dbReference type="Google" id="ProtNLM"/>
    </source>
</evidence>
<gene>
    <name evidence="1" type="ORF">LCGC14_2584490</name>
</gene>
<feature type="non-terminal residue" evidence="1">
    <location>
        <position position="277"/>
    </location>
</feature>
<dbReference type="Gene3D" id="3.40.30.10">
    <property type="entry name" value="Glutaredoxin"/>
    <property type="match status" value="1"/>
</dbReference>
<organism evidence="1">
    <name type="scientific">marine sediment metagenome</name>
    <dbReference type="NCBI Taxonomy" id="412755"/>
    <lineage>
        <taxon>unclassified sequences</taxon>
        <taxon>metagenomes</taxon>
        <taxon>ecological metagenomes</taxon>
    </lineage>
</organism>
<evidence type="ECO:0000313" key="1">
    <source>
        <dbReference type="EMBL" id="KKL07590.1"/>
    </source>
</evidence>
<comment type="caution">
    <text evidence="1">The sequence shown here is derived from an EMBL/GenBank/DDBJ whole genome shotgun (WGS) entry which is preliminary data.</text>
</comment>
<sequence length="277" mass="29338">MIQRTWALVVATVVVLGGVVGAVVLWAGSDKAEVVRALPADTLARAALRGPAKDAADGQAHDDTRKVLAESSRRNTYTVLYFHTASRPGAQKTARQAASIVSKLPQPVAWTVVDVEDPSAQPVLAKYGIRSEPMTLMLAPNGAVTTGFAGAVSAEALERGFVSPKMAEVLQAIQAEQIVFLAFVGPEVAESDAVRRATQQAAAEMTGISRTIEIDPRDPAEEQLLSQCEVSPASKLAETLVISPRGAIVQRFKGAMTPRHLFDSIQRILAQESGCGS</sequence>
<accession>A0A0F9ADT8</accession>
<protein>
    <recommendedName>
        <fullName evidence="2">Thioredoxin domain-containing protein</fullName>
    </recommendedName>
</protein>